<dbReference type="AlphaFoldDB" id="A0A2G5SAI3"/>
<protein>
    <submittedName>
        <fullName evidence="2">Uncharacterized protein</fullName>
    </submittedName>
</protein>
<gene>
    <name evidence="2" type="ORF">B9Z55_028758</name>
</gene>
<dbReference type="EMBL" id="PDUG01000034">
    <property type="protein sequence ID" value="PIC11926.1"/>
    <property type="molecule type" value="Genomic_DNA"/>
</dbReference>
<comment type="caution">
    <text evidence="2">The sequence shown here is derived from an EMBL/GenBank/DDBJ whole genome shotgun (WGS) entry which is preliminary data.</text>
</comment>
<keyword evidence="3" id="KW-1185">Reference proteome</keyword>
<evidence type="ECO:0000313" key="2">
    <source>
        <dbReference type="EMBL" id="PIC11926.1"/>
    </source>
</evidence>
<evidence type="ECO:0000256" key="1">
    <source>
        <dbReference type="SAM" id="MobiDB-lite"/>
    </source>
</evidence>
<accession>A0A2G5SAI3</accession>
<reference evidence="3" key="1">
    <citation type="submission" date="2017-10" db="EMBL/GenBank/DDBJ databases">
        <title>Rapid genome shrinkage in a self-fertile nematode reveals novel sperm competition proteins.</title>
        <authorList>
            <person name="Yin D."/>
            <person name="Schwarz E.M."/>
            <person name="Thomas C.G."/>
            <person name="Felde R.L."/>
            <person name="Korf I.F."/>
            <person name="Cutter A.D."/>
            <person name="Schartner C.M."/>
            <person name="Ralston E.J."/>
            <person name="Meyer B.J."/>
            <person name="Haag E.S."/>
        </authorList>
    </citation>
    <scope>NUCLEOTIDE SEQUENCE [LARGE SCALE GENOMIC DNA]</scope>
    <source>
        <strain evidence="3">JU1422</strain>
    </source>
</reference>
<evidence type="ECO:0000313" key="3">
    <source>
        <dbReference type="Proteomes" id="UP000230233"/>
    </source>
</evidence>
<feature type="compositionally biased region" description="Basic and acidic residues" evidence="1">
    <location>
        <begin position="51"/>
        <end position="61"/>
    </location>
</feature>
<feature type="region of interest" description="Disordered" evidence="1">
    <location>
        <begin position="51"/>
        <end position="81"/>
    </location>
</feature>
<sequence>MVHICVMMFKQNGVTYAKASLDKSTYEFVANATGPILEYEMIEGVLVRKRDGTLPTEDAKRPKPGGLSDSTLRPYNMDTPPLIRTFSTMQLQSAK</sequence>
<dbReference type="Proteomes" id="UP000230233">
    <property type="component" value="Unassembled WGS sequence"/>
</dbReference>
<organism evidence="2 3">
    <name type="scientific">Caenorhabditis nigoni</name>
    <dbReference type="NCBI Taxonomy" id="1611254"/>
    <lineage>
        <taxon>Eukaryota</taxon>
        <taxon>Metazoa</taxon>
        <taxon>Ecdysozoa</taxon>
        <taxon>Nematoda</taxon>
        <taxon>Chromadorea</taxon>
        <taxon>Rhabditida</taxon>
        <taxon>Rhabditina</taxon>
        <taxon>Rhabditomorpha</taxon>
        <taxon>Rhabditoidea</taxon>
        <taxon>Rhabditidae</taxon>
        <taxon>Peloderinae</taxon>
        <taxon>Caenorhabditis</taxon>
    </lineage>
</organism>
<proteinExistence type="predicted"/>
<name>A0A2G5SAI3_9PELO</name>